<sequence>MSVWELTGPLHFYNRNEGVVVCYHAPSGDTHLISAAAHSLLNRLAEDEPADEHELDSPAWADPGSTTLLAELAAAGLVRRL</sequence>
<dbReference type="AlphaFoldDB" id="A0A5C8ZQQ7"/>
<accession>A0A5C8ZQQ7</accession>
<protein>
    <recommendedName>
        <fullName evidence="3">HPr-rel-A system PqqD family peptide chaperone</fullName>
    </recommendedName>
</protein>
<keyword evidence="2" id="KW-1185">Reference proteome</keyword>
<evidence type="ECO:0008006" key="3">
    <source>
        <dbReference type="Google" id="ProtNLM"/>
    </source>
</evidence>
<dbReference type="EMBL" id="VRYZ01000008">
    <property type="protein sequence ID" value="TXS89661.1"/>
    <property type="molecule type" value="Genomic_DNA"/>
</dbReference>
<evidence type="ECO:0000313" key="1">
    <source>
        <dbReference type="EMBL" id="TXS89661.1"/>
    </source>
</evidence>
<organism evidence="1 2">
    <name type="scientific">Parahaliea aestuarii</name>
    <dbReference type="NCBI Taxonomy" id="1852021"/>
    <lineage>
        <taxon>Bacteria</taxon>
        <taxon>Pseudomonadati</taxon>
        <taxon>Pseudomonadota</taxon>
        <taxon>Gammaproteobacteria</taxon>
        <taxon>Cellvibrionales</taxon>
        <taxon>Halieaceae</taxon>
        <taxon>Parahaliea</taxon>
    </lineage>
</organism>
<evidence type="ECO:0000313" key="2">
    <source>
        <dbReference type="Proteomes" id="UP000321933"/>
    </source>
</evidence>
<comment type="caution">
    <text evidence="1">The sequence shown here is derived from an EMBL/GenBank/DDBJ whole genome shotgun (WGS) entry which is preliminary data.</text>
</comment>
<reference evidence="1 2" key="1">
    <citation type="submission" date="2019-08" db="EMBL/GenBank/DDBJ databases">
        <title>Parahaliea maris sp. nov., isolated from the surface seawater.</title>
        <authorList>
            <person name="Liu Y."/>
        </authorList>
    </citation>
    <scope>NUCLEOTIDE SEQUENCE [LARGE SCALE GENOMIC DNA]</scope>
    <source>
        <strain evidence="1 2">S2-26</strain>
    </source>
</reference>
<proteinExistence type="predicted"/>
<dbReference type="Proteomes" id="UP000321933">
    <property type="component" value="Unassembled WGS sequence"/>
</dbReference>
<dbReference type="RefSeq" id="WP_148065519.1">
    <property type="nucleotide sequence ID" value="NZ_VRYZ01000008.1"/>
</dbReference>
<dbReference type="OrthoDB" id="9990361at2"/>
<name>A0A5C8ZQQ7_9GAMM</name>
<gene>
    <name evidence="1" type="ORF">FVW59_16740</name>
</gene>